<feature type="repeat" description="PPR" evidence="3">
    <location>
        <begin position="329"/>
        <end position="363"/>
    </location>
</feature>
<dbReference type="Pfam" id="PF12854">
    <property type="entry name" value="PPR_1"/>
    <property type="match status" value="1"/>
</dbReference>
<evidence type="ECO:0000313" key="5">
    <source>
        <dbReference type="Proteomes" id="UP000195402"/>
    </source>
</evidence>
<dbReference type="Pfam" id="PF01535">
    <property type="entry name" value="PPR"/>
    <property type="match status" value="2"/>
</dbReference>
<evidence type="ECO:0000313" key="4">
    <source>
        <dbReference type="EMBL" id="OVA19217.1"/>
    </source>
</evidence>
<protein>
    <submittedName>
        <fullName evidence="4">Pentatricopeptide repeat</fullName>
    </submittedName>
</protein>
<reference evidence="4 5" key="1">
    <citation type="journal article" date="2017" name="Mol. Plant">
        <title>The Genome of Medicinal Plant Macleaya cordata Provides New Insights into Benzylisoquinoline Alkaloids Metabolism.</title>
        <authorList>
            <person name="Liu X."/>
            <person name="Liu Y."/>
            <person name="Huang P."/>
            <person name="Ma Y."/>
            <person name="Qing Z."/>
            <person name="Tang Q."/>
            <person name="Cao H."/>
            <person name="Cheng P."/>
            <person name="Zheng Y."/>
            <person name="Yuan Z."/>
            <person name="Zhou Y."/>
            <person name="Liu J."/>
            <person name="Tang Z."/>
            <person name="Zhuo Y."/>
            <person name="Zhang Y."/>
            <person name="Yu L."/>
            <person name="Huang J."/>
            <person name="Yang P."/>
            <person name="Peng Q."/>
            <person name="Zhang J."/>
            <person name="Jiang W."/>
            <person name="Zhang Z."/>
            <person name="Lin K."/>
            <person name="Ro D.K."/>
            <person name="Chen X."/>
            <person name="Xiong X."/>
            <person name="Shang Y."/>
            <person name="Huang S."/>
            <person name="Zeng J."/>
        </authorList>
    </citation>
    <scope>NUCLEOTIDE SEQUENCE [LARGE SCALE GENOMIC DNA]</scope>
    <source>
        <strain evidence="5">cv. BLH2017</strain>
        <tissue evidence="4">Root</tissue>
    </source>
</reference>
<dbReference type="NCBIfam" id="TIGR00756">
    <property type="entry name" value="PPR"/>
    <property type="match status" value="7"/>
</dbReference>
<evidence type="ECO:0000256" key="3">
    <source>
        <dbReference type="PROSITE-ProRule" id="PRU00708"/>
    </source>
</evidence>
<sequence>MVLFSSFSLSNTGGNLSRRRRKWPLLPFKAKWQENFNEEQAMKTLKKAAAEPQTQNNSSEEKTNNLLSVLVNSFNIYSCDPTPSAYSFIIKTLTLNSQFDQLPPVLDRLEKIEKFGPPERMFINLIRIYGDANKLQDAIDLFFRIPNFRCTPSIYSLNALLSVLCKTKEGLQMVHQVLLKTQSMNIRLEESSFRILIIALCKLKKIGYAIELLNMMSHYGCDPDSELYSEILSAICENNDLSSVLSFLEVIRKVGFVPNGEDYTNVIRILVKDGRGKDALGMLNKMKSDGMKPDVVCYTRVLDGIISAGDFHKAEKLFDEMLVLGVVPNIYTYNVYLNGLCKQNKIEEGFKMLGCMEELGCKPDVVTYNTLVGAVCKVGEVKRGREVLRKMGMKGIEGNVHTYRILIDGLISNGEVVEACGLLEEMLGKDLIPRSSTFDEMISELCKQGLVSEALQLLEQMVETSVAPGARAWEVLLSKSELGSNEATRTYLEDLIATSKLSNQIAIWGTKFETGYGVMTKLPFLTALTTIIFLKKGISKILVVNKFDDCLLPVASCKIHRWQYKMFIRGKTTAFQGQQCVLLSSRDRCVGYKVIEICCLRLASTAILSSSAQLFIPCLVIMGSGGGAFCGSGGGSAFFEGGVGGRCCCSGKFQWSSSH</sequence>
<feature type="repeat" description="PPR" evidence="3">
    <location>
        <begin position="189"/>
        <end position="223"/>
    </location>
</feature>
<keyword evidence="5" id="KW-1185">Reference proteome</keyword>
<dbReference type="PROSITE" id="PS51375">
    <property type="entry name" value="PPR"/>
    <property type="match status" value="8"/>
</dbReference>
<dbReference type="Pfam" id="PF13041">
    <property type="entry name" value="PPR_2"/>
    <property type="match status" value="2"/>
</dbReference>
<dbReference type="EMBL" id="MVGT01000213">
    <property type="protein sequence ID" value="OVA19217.1"/>
    <property type="molecule type" value="Genomic_DNA"/>
</dbReference>
<evidence type="ECO:0000256" key="2">
    <source>
        <dbReference type="ARBA" id="ARBA00022737"/>
    </source>
</evidence>
<dbReference type="InterPro" id="IPR050872">
    <property type="entry name" value="PPR_P_subfamily"/>
</dbReference>
<dbReference type="OrthoDB" id="185373at2759"/>
<feature type="repeat" description="PPR" evidence="3">
    <location>
        <begin position="399"/>
        <end position="433"/>
    </location>
</feature>
<keyword evidence="2" id="KW-0677">Repeat</keyword>
<organism evidence="4 5">
    <name type="scientific">Macleaya cordata</name>
    <name type="common">Five-seeded plume-poppy</name>
    <name type="synonym">Bocconia cordata</name>
    <dbReference type="NCBI Taxonomy" id="56857"/>
    <lineage>
        <taxon>Eukaryota</taxon>
        <taxon>Viridiplantae</taxon>
        <taxon>Streptophyta</taxon>
        <taxon>Embryophyta</taxon>
        <taxon>Tracheophyta</taxon>
        <taxon>Spermatophyta</taxon>
        <taxon>Magnoliopsida</taxon>
        <taxon>Ranunculales</taxon>
        <taxon>Papaveraceae</taxon>
        <taxon>Papaveroideae</taxon>
        <taxon>Macleaya</taxon>
    </lineage>
</organism>
<feature type="repeat" description="PPR" evidence="3">
    <location>
        <begin position="434"/>
        <end position="468"/>
    </location>
</feature>
<proteinExistence type="inferred from homology"/>
<dbReference type="Proteomes" id="UP000195402">
    <property type="component" value="Unassembled WGS sequence"/>
</dbReference>
<accession>A0A200R900</accession>
<dbReference type="InterPro" id="IPR011990">
    <property type="entry name" value="TPR-like_helical_dom_sf"/>
</dbReference>
<feature type="repeat" description="PPR" evidence="3">
    <location>
        <begin position="364"/>
        <end position="398"/>
    </location>
</feature>
<dbReference type="InParanoid" id="A0A200R900"/>
<dbReference type="PANTHER" id="PTHR46128:SF81">
    <property type="entry name" value="PENTACOTRIPEPTIDE-REPEAT REGION OF PRORP DOMAIN-CONTAINING PROTEIN"/>
    <property type="match status" value="1"/>
</dbReference>
<feature type="repeat" description="PPR" evidence="3">
    <location>
        <begin position="294"/>
        <end position="328"/>
    </location>
</feature>
<gene>
    <name evidence="4" type="ORF">BVC80_521g2</name>
</gene>
<dbReference type="PANTHER" id="PTHR46128">
    <property type="entry name" value="MITOCHONDRIAL GROUP I INTRON SPLICING FACTOR CCM1"/>
    <property type="match status" value="1"/>
</dbReference>
<dbReference type="OMA" id="CRIKRVD"/>
<comment type="caution">
    <text evidence="4">The sequence shown here is derived from an EMBL/GenBank/DDBJ whole genome shotgun (WGS) entry which is preliminary data.</text>
</comment>
<feature type="repeat" description="PPR" evidence="3">
    <location>
        <begin position="224"/>
        <end position="258"/>
    </location>
</feature>
<dbReference type="AlphaFoldDB" id="A0A200R900"/>
<dbReference type="InterPro" id="IPR002885">
    <property type="entry name" value="PPR_rpt"/>
</dbReference>
<dbReference type="Gene3D" id="1.25.40.10">
    <property type="entry name" value="Tetratricopeptide repeat domain"/>
    <property type="match status" value="3"/>
</dbReference>
<feature type="repeat" description="PPR" evidence="3">
    <location>
        <begin position="259"/>
        <end position="293"/>
    </location>
</feature>
<evidence type="ECO:0000256" key="1">
    <source>
        <dbReference type="ARBA" id="ARBA00007626"/>
    </source>
</evidence>
<comment type="similarity">
    <text evidence="1">Belongs to the PPR family. P subfamily.</text>
</comment>
<name>A0A200R900_MACCD</name>